<proteinExistence type="predicted"/>
<evidence type="ECO:0000313" key="3">
    <source>
        <dbReference type="Proteomes" id="UP000197138"/>
    </source>
</evidence>
<sequence length="102" mass="11802">MMGRGDGVDSEDARSEMADPPPPVAAAAPSRENFVFTLDDILYFRWPDRLHEFLAYLSTRALTIQNNHELMSEFVSWFTGTLRNWWIGLTEQDQLQFCMCIL</sequence>
<gene>
    <name evidence="2" type="ORF">CDL15_Pgr027254</name>
</gene>
<name>A0A218XMM2_PUNGR</name>
<evidence type="ECO:0000313" key="2">
    <source>
        <dbReference type="EMBL" id="OWM86028.1"/>
    </source>
</evidence>
<organism evidence="2 3">
    <name type="scientific">Punica granatum</name>
    <name type="common">Pomegranate</name>
    <dbReference type="NCBI Taxonomy" id="22663"/>
    <lineage>
        <taxon>Eukaryota</taxon>
        <taxon>Viridiplantae</taxon>
        <taxon>Streptophyta</taxon>
        <taxon>Embryophyta</taxon>
        <taxon>Tracheophyta</taxon>
        <taxon>Spermatophyta</taxon>
        <taxon>Magnoliopsida</taxon>
        <taxon>eudicotyledons</taxon>
        <taxon>Gunneridae</taxon>
        <taxon>Pentapetalae</taxon>
        <taxon>rosids</taxon>
        <taxon>malvids</taxon>
        <taxon>Myrtales</taxon>
        <taxon>Lythraceae</taxon>
        <taxon>Punica</taxon>
    </lineage>
</organism>
<dbReference type="EMBL" id="MTKT01001094">
    <property type="protein sequence ID" value="OWM86028.1"/>
    <property type="molecule type" value="Genomic_DNA"/>
</dbReference>
<reference evidence="3" key="1">
    <citation type="journal article" date="2017" name="Plant J.">
        <title>The pomegranate (Punica granatum L.) genome and the genomics of punicalagin biosynthesis.</title>
        <authorList>
            <person name="Qin G."/>
            <person name="Xu C."/>
            <person name="Ming R."/>
            <person name="Tang H."/>
            <person name="Guyot R."/>
            <person name="Kramer E.M."/>
            <person name="Hu Y."/>
            <person name="Yi X."/>
            <person name="Qi Y."/>
            <person name="Xu X."/>
            <person name="Gao Z."/>
            <person name="Pan H."/>
            <person name="Jian J."/>
            <person name="Tian Y."/>
            <person name="Yue Z."/>
            <person name="Xu Y."/>
        </authorList>
    </citation>
    <scope>NUCLEOTIDE SEQUENCE [LARGE SCALE GENOMIC DNA]</scope>
    <source>
        <strain evidence="3">cv. Dabenzi</strain>
    </source>
</reference>
<evidence type="ECO:0000256" key="1">
    <source>
        <dbReference type="SAM" id="MobiDB-lite"/>
    </source>
</evidence>
<feature type="region of interest" description="Disordered" evidence="1">
    <location>
        <begin position="1"/>
        <end position="26"/>
    </location>
</feature>
<dbReference type="Proteomes" id="UP000197138">
    <property type="component" value="Unassembled WGS sequence"/>
</dbReference>
<comment type="caution">
    <text evidence="2">The sequence shown here is derived from an EMBL/GenBank/DDBJ whole genome shotgun (WGS) entry which is preliminary data.</text>
</comment>
<accession>A0A218XMM2</accession>
<dbReference type="AlphaFoldDB" id="A0A218XMM2"/>
<protein>
    <submittedName>
        <fullName evidence="2">Uncharacterized protein</fullName>
    </submittedName>
</protein>